<evidence type="ECO:0000313" key="2">
    <source>
        <dbReference type="EMBL" id="KAF2713077.1"/>
    </source>
</evidence>
<keyword evidence="3" id="KW-1185">Reference proteome</keyword>
<dbReference type="AlphaFoldDB" id="A0A6G1KL39"/>
<accession>A0A6G1KL39</accession>
<gene>
    <name evidence="2" type="ORF">K504DRAFT_461647</name>
</gene>
<reference evidence="2" key="1">
    <citation type="journal article" date="2020" name="Stud. Mycol.">
        <title>101 Dothideomycetes genomes: a test case for predicting lifestyles and emergence of pathogens.</title>
        <authorList>
            <person name="Haridas S."/>
            <person name="Albert R."/>
            <person name="Binder M."/>
            <person name="Bloem J."/>
            <person name="Labutti K."/>
            <person name="Salamov A."/>
            <person name="Andreopoulos B."/>
            <person name="Baker S."/>
            <person name="Barry K."/>
            <person name="Bills G."/>
            <person name="Bluhm B."/>
            <person name="Cannon C."/>
            <person name="Castanera R."/>
            <person name="Culley D."/>
            <person name="Daum C."/>
            <person name="Ezra D."/>
            <person name="Gonzalez J."/>
            <person name="Henrissat B."/>
            <person name="Kuo A."/>
            <person name="Liang C."/>
            <person name="Lipzen A."/>
            <person name="Lutzoni F."/>
            <person name="Magnuson J."/>
            <person name="Mondo S."/>
            <person name="Nolan M."/>
            <person name="Ohm R."/>
            <person name="Pangilinan J."/>
            <person name="Park H.-J."/>
            <person name="Ramirez L."/>
            <person name="Alfaro M."/>
            <person name="Sun H."/>
            <person name="Tritt A."/>
            <person name="Yoshinaga Y."/>
            <person name="Zwiers L.-H."/>
            <person name="Turgeon B."/>
            <person name="Goodwin S."/>
            <person name="Spatafora J."/>
            <person name="Crous P."/>
            <person name="Grigoriev I."/>
        </authorList>
    </citation>
    <scope>NUCLEOTIDE SEQUENCE</scope>
    <source>
        <strain evidence="2">CBS 279.74</strain>
    </source>
</reference>
<organism evidence="2 3">
    <name type="scientific">Pleomassaria siparia CBS 279.74</name>
    <dbReference type="NCBI Taxonomy" id="1314801"/>
    <lineage>
        <taxon>Eukaryota</taxon>
        <taxon>Fungi</taxon>
        <taxon>Dikarya</taxon>
        <taxon>Ascomycota</taxon>
        <taxon>Pezizomycotina</taxon>
        <taxon>Dothideomycetes</taxon>
        <taxon>Pleosporomycetidae</taxon>
        <taxon>Pleosporales</taxon>
        <taxon>Pleomassariaceae</taxon>
        <taxon>Pleomassaria</taxon>
    </lineage>
</organism>
<protein>
    <submittedName>
        <fullName evidence="2">Uncharacterized protein</fullName>
    </submittedName>
</protein>
<sequence>MTSGRSLGGGRVLGNGRHLSPAISPHPHPHHHRNISLLSPSESSLSLSSQTSNSPASTAETRDDIGSKVLLGSTENATTASASSRLVCPICNEEMVGTH</sequence>
<proteinExistence type="predicted"/>
<evidence type="ECO:0000313" key="3">
    <source>
        <dbReference type="Proteomes" id="UP000799428"/>
    </source>
</evidence>
<feature type="compositionally biased region" description="Gly residues" evidence="1">
    <location>
        <begin position="1"/>
        <end position="13"/>
    </location>
</feature>
<name>A0A6G1KL39_9PLEO</name>
<evidence type="ECO:0000256" key="1">
    <source>
        <dbReference type="SAM" id="MobiDB-lite"/>
    </source>
</evidence>
<dbReference type="Proteomes" id="UP000799428">
    <property type="component" value="Unassembled WGS sequence"/>
</dbReference>
<dbReference type="EMBL" id="MU005765">
    <property type="protein sequence ID" value="KAF2713077.1"/>
    <property type="molecule type" value="Genomic_DNA"/>
</dbReference>
<feature type="compositionally biased region" description="Low complexity" evidence="1">
    <location>
        <begin position="36"/>
        <end position="57"/>
    </location>
</feature>
<feature type="region of interest" description="Disordered" evidence="1">
    <location>
        <begin position="1"/>
        <end position="70"/>
    </location>
</feature>